<dbReference type="SUPFAM" id="SSF51735">
    <property type="entry name" value="NAD(P)-binding Rossmann-fold domains"/>
    <property type="match status" value="1"/>
</dbReference>
<comment type="caution">
    <text evidence="2">The sequence shown here is derived from an EMBL/GenBank/DDBJ whole genome shotgun (WGS) entry which is preliminary data.</text>
</comment>
<feature type="domain" description="NAD(P)-binding" evidence="1">
    <location>
        <begin position="7"/>
        <end position="180"/>
    </location>
</feature>
<dbReference type="Gene3D" id="3.40.50.720">
    <property type="entry name" value="NAD(P)-binding Rossmann-like Domain"/>
    <property type="match status" value="1"/>
</dbReference>
<dbReference type="InterPro" id="IPR036291">
    <property type="entry name" value="NAD(P)-bd_dom_sf"/>
</dbReference>
<dbReference type="PANTHER" id="PTHR47129:SF1">
    <property type="entry name" value="NMRA-LIKE DOMAIN-CONTAINING PROTEIN"/>
    <property type="match status" value="1"/>
</dbReference>
<dbReference type="Gene3D" id="3.90.25.10">
    <property type="entry name" value="UDP-galactose 4-epimerase, domain 1"/>
    <property type="match status" value="1"/>
</dbReference>
<organism evidence="2 3">
    <name type="scientific">Goodfellowiella coeruleoviolacea</name>
    <dbReference type="NCBI Taxonomy" id="334858"/>
    <lineage>
        <taxon>Bacteria</taxon>
        <taxon>Bacillati</taxon>
        <taxon>Actinomycetota</taxon>
        <taxon>Actinomycetes</taxon>
        <taxon>Pseudonocardiales</taxon>
        <taxon>Pseudonocardiaceae</taxon>
        <taxon>Goodfellowiella</taxon>
    </lineage>
</organism>
<gene>
    <name evidence="2" type="ORF">LX83_004195</name>
</gene>
<reference evidence="2" key="1">
    <citation type="submission" date="2022-06" db="EMBL/GenBank/DDBJ databases">
        <title>Genomic Encyclopedia of Archaeal and Bacterial Type Strains, Phase II (KMG-II): from individual species to whole genera.</title>
        <authorList>
            <person name="Goeker M."/>
        </authorList>
    </citation>
    <scope>NUCLEOTIDE SEQUENCE</scope>
    <source>
        <strain evidence="2">DSM 43935</strain>
    </source>
</reference>
<sequence>MLILVTGASGGLGSLVLERLAEHQGVWAGSRTPDQLSVNVPTRLVDFDDPASLTKGFEGAEVVLLISAGYAEDDVVIARHGAAIDAAEQAGVGHIVYTSLSAAGDHLAFALAHRWTERRLMAGRTDWTILRNGIYAEMSIPGAAEAAATGRFTGPLGEGRLAAVAREDLADVTAKIVAKPASHGGKIYELVGEHAVGGADIARAVAEATGKDVVYEPGTLAQLREALTTAGVPGWQIPIVVSTYSVIAAGFMAETAGDLADLLGRAPRSALDVIATAVA</sequence>
<accession>A0AAE3GH87</accession>
<dbReference type="PANTHER" id="PTHR47129">
    <property type="entry name" value="QUINONE OXIDOREDUCTASE 2"/>
    <property type="match status" value="1"/>
</dbReference>
<dbReference type="Proteomes" id="UP001206128">
    <property type="component" value="Unassembled WGS sequence"/>
</dbReference>
<keyword evidence="3" id="KW-1185">Reference proteome</keyword>
<evidence type="ECO:0000259" key="1">
    <source>
        <dbReference type="Pfam" id="PF13460"/>
    </source>
</evidence>
<dbReference type="AlphaFoldDB" id="A0AAE3GH87"/>
<name>A0AAE3GH87_9PSEU</name>
<dbReference type="InterPro" id="IPR016040">
    <property type="entry name" value="NAD(P)-bd_dom"/>
</dbReference>
<proteinExistence type="predicted"/>
<evidence type="ECO:0000313" key="3">
    <source>
        <dbReference type="Proteomes" id="UP001206128"/>
    </source>
</evidence>
<protein>
    <submittedName>
        <fullName evidence="2">NAD(P)H dehydrogenase (Quinone)</fullName>
    </submittedName>
</protein>
<dbReference type="Pfam" id="PF13460">
    <property type="entry name" value="NAD_binding_10"/>
    <property type="match status" value="1"/>
</dbReference>
<evidence type="ECO:0000313" key="2">
    <source>
        <dbReference type="EMBL" id="MCP2167322.1"/>
    </source>
</evidence>
<dbReference type="InterPro" id="IPR052718">
    <property type="entry name" value="NmrA-type_oxidoreductase"/>
</dbReference>
<dbReference type="EMBL" id="JAMTCK010000009">
    <property type="protein sequence ID" value="MCP2167322.1"/>
    <property type="molecule type" value="Genomic_DNA"/>
</dbReference>